<dbReference type="AlphaFoldDB" id="A0A444IY39"/>
<sequence>MDVTHIQVAIIGHLQWKSKLSDFFYGVDTLSVSQVPDHAGCDFGKWLYSSGLQEFSGYSEMKSVEALHKTFHEKIKHLVQMPEEKRKSPEGKQALEDFKIDCDTFVNLLETVQAKAERKSI</sequence>
<keyword evidence="3" id="KW-1185">Reference proteome</keyword>
<feature type="domain" description="Chemoreceptor zinc-binding" evidence="1">
    <location>
        <begin position="13"/>
        <end position="78"/>
    </location>
</feature>
<keyword evidence="2" id="KW-0675">Receptor</keyword>
<reference evidence="2 3" key="1">
    <citation type="submission" date="2017-01" db="EMBL/GenBank/DDBJ databases">
        <title>The cable genome- insights into the physiology and evolution of filamentous bacteria capable of sulfide oxidation via long distance electron transfer.</title>
        <authorList>
            <person name="Schreiber L."/>
            <person name="Bjerg J.T."/>
            <person name="Boggild A."/>
            <person name="Van De Vossenberg J."/>
            <person name="Meysman F."/>
            <person name="Nielsen L.P."/>
            <person name="Schramm A."/>
            <person name="Kjeldsen K.U."/>
        </authorList>
    </citation>
    <scope>NUCLEOTIDE SEQUENCE [LARGE SCALE GENOMIC DNA]</scope>
    <source>
        <strain evidence="2">MCF</strain>
    </source>
</reference>
<dbReference type="Gene3D" id="1.20.120.30">
    <property type="entry name" value="Aspartate receptor, ligand-binding domain"/>
    <property type="match status" value="1"/>
</dbReference>
<comment type="caution">
    <text evidence="2">The sequence shown here is derived from an EMBL/GenBank/DDBJ whole genome shotgun (WGS) entry which is preliminary data.</text>
</comment>
<dbReference type="InterPro" id="IPR025991">
    <property type="entry name" value="Chemoreceptor_zinc-bind_dom"/>
</dbReference>
<protein>
    <submittedName>
        <fullName evidence="2">Chemoreceptor zinc-binding domain-containing protein</fullName>
    </submittedName>
</protein>
<gene>
    <name evidence="2" type="ORF">H206_00643</name>
</gene>
<evidence type="ECO:0000313" key="2">
    <source>
        <dbReference type="EMBL" id="RWX45821.1"/>
    </source>
</evidence>
<organism evidence="2 3">
    <name type="scientific">Candidatus Electrothrix aarhusensis</name>
    <dbReference type="NCBI Taxonomy" id="1859131"/>
    <lineage>
        <taxon>Bacteria</taxon>
        <taxon>Pseudomonadati</taxon>
        <taxon>Thermodesulfobacteriota</taxon>
        <taxon>Desulfobulbia</taxon>
        <taxon>Desulfobulbales</taxon>
        <taxon>Desulfobulbaceae</taxon>
        <taxon>Candidatus Electrothrix</taxon>
    </lineage>
</organism>
<dbReference type="Pfam" id="PF13682">
    <property type="entry name" value="CZB"/>
    <property type="match status" value="1"/>
</dbReference>
<proteinExistence type="predicted"/>
<dbReference type="Proteomes" id="UP000287853">
    <property type="component" value="Unassembled WGS sequence"/>
</dbReference>
<evidence type="ECO:0000313" key="3">
    <source>
        <dbReference type="Proteomes" id="UP000287853"/>
    </source>
</evidence>
<dbReference type="EMBL" id="MTKO01000072">
    <property type="protein sequence ID" value="RWX45821.1"/>
    <property type="molecule type" value="Genomic_DNA"/>
</dbReference>
<accession>A0A444IY39</accession>
<evidence type="ECO:0000259" key="1">
    <source>
        <dbReference type="Pfam" id="PF13682"/>
    </source>
</evidence>
<name>A0A444IY39_9BACT</name>